<protein>
    <submittedName>
        <fullName evidence="5">Helix-turn-helix domain-containing protein</fullName>
    </submittedName>
</protein>
<dbReference type="EMBL" id="DTFV01000043">
    <property type="protein sequence ID" value="HGI30245.1"/>
    <property type="molecule type" value="Genomic_DNA"/>
</dbReference>
<evidence type="ECO:0000313" key="5">
    <source>
        <dbReference type="EMBL" id="HGI30245.1"/>
    </source>
</evidence>
<dbReference type="PROSITE" id="PS50943">
    <property type="entry name" value="HTH_CROC1"/>
    <property type="match status" value="1"/>
</dbReference>
<evidence type="ECO:0000256" key="3">
    <source>
        <dbReference type="ARBA" id="ARBA00023163"/>
    </source>
</evidence>
<gene>
    <name evidence="5" type="ORF">ENV30_02880</name>
</gene>
<dbReference type="SUPFAM" id="SSF47413">
    <property type="entry name" value="lambda repressor-like DNA-binding domains"/>
    <property type="match status" value="1"/>
</dbReference>
<dbReference type="CDD" id="cd00093">
    <property type="entry name" value="HTH_XRE"/>
    <property type="match status" value="1"/>
</dbReference>
<dbReference type="AlphaFoldDB" id="A0A7V3YFN8"/>
<accession>A0A7V3YFN8</accession>
<dbReference type="Gene3D" id="1.10.260.40">
    <property type="entry name" value="lambda repressor-like DNA-binding domains"/>
    <property type="match status" value="1"/>
</dbReference>
<evidence type="ECO:0000256" key="2">
    <source>
        <dbReference type="ARBA" id="ARBA00023125"/>
    </source>
</evidence>
<feature type="domain" description="HTH cro/C1-type" evidence="4">
    <location>
        <begin position="11"/>
        <end position="65"/>
    </location>
</feature>
<comment type="caution">
    <text evidence="5">The sequence shown here is derived from an EMBL/GenBank/DDBJ whole genome shotgun (WGS) entry which is preliminary data.</text>
</comment>
<dbReference type="CDD" id="cd06529">
    <property type="entry name" value="S24_LexA-like"/>
    <property type="match status" value="1"/>
</dbReference>
<keyword evidence="1" id="KW-0805">Transcription regulation</keyword>
<dbReference type="InterPro" id="IPR015927">
    <property type="entry name" value="Peptidase_S24_S26A/B/C"/>
</dbReference>
<dbReference type="PANTHER" id="PTHR40661">
    <property type="match status" value="1"/>
</dbReference>
<name>A0A7V3YFN8_9BACT</name>
<keyword evidence="2" id="KW-0238">DNA-binding</keyword>
<evidence type="ECO:0000259" key="4">
    <source>
        <dbReference type="PROSITE" id="PS50943"/>
    </source>
</evidence>
<reference evidence="5" key="1">
    <citation type="journal article" date="2020" name="mSystems">
        <title>Genome- and Community-Level Interaction Insights into Carbon Utilization and Element Cycling Functions of Hydrothermarchaeota in Hydrothermal Sediment.</title>
        <authorList>
            <person name="Zhou Z."/>
            <person name="Liu Y."/>
            <person name="Xu W."/>
            <person name="Pan J."/>
            <person name="Luo Z.H."/>
            <person name="Li M."/>
        </authorList>
    </citation>
    <scope>NUCLEOTIDE SEQUENCE [LARGE SCALE GENOMIC DNA]</scope>
    <source>
        <strain evidence="5">SpSt-747</strain>
    </source>
</reference>
<evidence type="ECO:0000256" key="1">
    <source>
        <dbReference type="ARBA" id="ARBA00023015"/>
    </source>
</evidence>
<dbReference type="Pfam" id="PF00717">
    <property type="entry name" value="Peptidase_S24"/>
    <property type="match status" value="1"/>
</dbReference>
<dbReference type="Pfam" id="PF01381">
    <property type="entry name" value="HTH_3"/>
    <property type="match status" value="1"/>
</dbReference>
<dbReference type="InterPro" id="IPR001387">
    <property type="entry name" value="Cro/C1-type_HTH"/>
</dbReference>
<dbReference type="Gene3D" id="2.10.109.10">
    <property type="entry name" value="Umud Fragment, subunit A"/>
    <property type="match status" value="1"/>
</dbReference>
<dbReference type="PANTHER" id="PTHR40661:SF1">
    <property type="entry name" value="HTH CRO_C1-TYPE DOMAIN-CONTAINING PROTEIN"/>
    <property type="match status" value="1"/>
</dbReference>
<dbReference type="InterPro" id="IPR036286">
    <property type="entry name" value="LexA/Signal_pep-like_sf"/>
</dbReference>
<dbReference type="SMART" id="SM00530">
    <property type="entry name" value="HTH_XRE"/>
    <property type="match status" value="1"/>
</dbReference>
<keyword evidence="3" id="KW-0804">Transcription</keyword>
<dbReference type="InterPro" id="IPR039418">
    <property type="entry name" value="LexA-like"/>
</dbReference>
<sequence>MKETMGFREWLREKLKEKNISQFELARLSGVSQSAISRWLRGLRDPDRDSILKVARALGASEKEIALLLGLAEGTLFAVEESEVSVPLLSGEIPCGTPVNGFEEYIVGTVPLNESLLSLRIGQAHRAGLRLFAVRARGDSMVGKGIVHGDFVIFSPDIEVQSGDIGVVDIEDEGLCIKQVFFQGNTVILQSANPAYPPLVFVNRPVRIVGKVLLSLSFH</sequence>
<dbReference type="InterPro" id="IPR010982">
    <property type="entry name" value="Lambda_DNA-bd_dom_sf"/>
</dbReference>
<dbReference type="SUPFAM" id="SSF51306">
    <property type="entry name" value="LexA/Signal peptidase"/>
    <property type="match status" value="1"/>
</dbReference>
<proteinExistence type="predicted"/>
<dbReference type="GO" id="GO:0003677">
    <property type="term" value="F:DNA binding"/>
    <property type="evidence" value="ECO:0007669"/>
    <property type="project" value="UniProtKB-KW"/>
</dbReference>
<organism evidence="5">
    <name type="scientific">Candidatus Caldatribacterium californiense</name>
    <dbReference type="NCBI Taxonomy" id="1454726"/>
    <lineage>
        <taxon>Bacteria</taxon>
        <taxon>Pseudomonadati</taxon>
        <taxon>Atribacterota</taxon>
        <taxon>Atribacteria</taxon>
        <taxon>Atribacterales</taxon>
        <taxon>Candidatus Caldatribacteriaceae</taxon>
        <taxon>Candidatus Caldatribacterium</taxon>
    </lineage>
</organism>